<feature type="domain" description="NERD" evidence="1">
    <location>
        <begin position="42"/>
        <end position="161"/>
    </location>
</feature>
<accession>A4JU16</accession>
<dbReference type="InterPro" id="IPR011528">
    <property type="entry name" value="NERD"/>
</dbReference>
<dbReference type="Proteomes" id="UP000002287">
    <property type="component" value="Plasmid pBVIE01"/>
</dbReference>
<sequence length="362" mass="40516">MLIKSADDKAASIRRLEAIKIIPGLPASKRTLVEQEIRTTLAGMRGEADTAYEIEFHLSNSKNTMILHDLRFVLDDGRVAQIDHALIHRCGRMWILETKRVSSGIKITEDGEFLRWNGRTYEGMASPLEQNRRHVEVLRDVLRKVKTSFEVGTIHPYVVVSSKARIDRPPKEKFDSSLIVKADQFLSTFERDLQKTSFFEGLSGLFASGGHRELAQELVALHQPIDFDYAARFDVSREDVDRALSQAPATITVASVGLRAESIEVPAAGAPESSCDGLQPCAFVLGNQSEGDHRCRECRSAALAVTYGQYGYYFKCKDCNGNTPIRITCGYDGHDERIRKQGAKFFRDCADCGTSRLFYLNV</sequence>
<name>A4JU16_BURVG</name>
<dbReference type="KEGG" id="bvi:Bcep1808_6882"/>
<gene>
    <name evidence="2" type="ordered locus">Bcep1808_6882</name>
</gene>
<evidence type="ECO:0000313" key="2">
    <source>
        <dbReference type="EMBL" id="ABO59769.1"/>
    </source>
</evidence>
<reference evidence="2 3" key="1">
    <citation type="submission" date="2007-03" db="EMBL/GenBank/DDBJ databases">
        <title>Complete sequence of plasmid pBVIE01 of Burkholderia vietnamiensis G4.</title>
        <authorList>
            <consortium name="US DOE Joint Genome Institute"/>
            <person name="Copeland A."/>
            <person name="Lucas S."/>
            <person name="Lapidus A."/>
            <person name="Barry K."/>
            <person name="Detter J.C."/>
            <person name="Glavina del Rio T."/>
            <person name="Hammon N."/>
            <person name="Israni S."/>
            <person name="Dalin E."/>
            <person name="Tice H."/>
            <person name="Pitluck S."/>
            <person name="Chain P."/>
            <person name="Malfatti S."/>
            <person name="Shin M."/>
            <person name="Vergez L."/>
            <person name="Schmutz J."/>
            <person name="Larimer F."/>
            <person name="Land M."/>
            <person name="Hauser L."/>
            <person name="Kyrpides N."/>
            <person name="Tiedje J."/>
            <person name="Richardson P."/>
        </authorList>
    </citation>
    <scope>NUCLEOTIDE SEQUENCE [LARGE SCALE GENOMIC DNA]</scope>
    <source>
        <strain evidence="3">G4 / LMG 22486</strain>
        <plasmid evidence="2 3">pBVIE01</plasmid>
    </source>
</reference>
<dbReference type="PROSITE" id="PS50965">
    <property type="entry name" value="NERD"/>
    <property type="match status" value="1"/>
</dbReference>
<keyword evidence="2" id="KW-0614">Plasmid</keyword>
<geneLocation type="plasmid" evidence="2 3">
    <name>pBVIE01</name>
</geneLocation>
<evidence type="ECO:0000313" key="3">
    <source>
        <dbReference type="Proteomes" id="UP000002287"/>
    </source>
</evidence>
<proteinExistence type="predicted"/>
<evidence type="ECO:0000259" key="1">
    <source>
        <dbReference type="PROSITE" id="PS50965"/>
    </source>
</evidence>
<dbReference type="HOGENOM" id="CLU_053321_1_0_4"/>
<organism evidence="2 3">
    <name type="scientific">Burkholderia vietnamiensis (strain G4 / LMG 22486)</name>
    <name type="common">Burkholderia cepacia (strain R1808)</name>
    <dbReference type="NCBI Taxonomy" id="269482"/>
    <lineage>
        <taxon>Bacteria</taxon>
        <taxon>Pseudomonadati</taxon>
        <taxon>Pseudomonadota</taxon>
        <taxon>Betaproteobacteria</taxon>
        <taxon>Burkholderiales</taxon>
        <taxon>Burkholderiaceae</taxon>
        <taxon>Burkholderia</taxon>
        <taxon>Burkholderia cepacia complex</taxon>
    </lineage>
</organism>
<protein>
    <submittedName>
        <fullName evidence="2">NERD domain protein</fullName>
    </submittedName>
</protein>
<dbReference type="EMBL" id="CP000617">
    <property type="protein sequence ID" value="ABO59769.1"/>
    <property type="molecule type" value="Genomic_DNA"/>
</dbReference>
<dbReference type="Pfam" id="PF08378">
    <property type="entry name" value="NERD"/>
    <property type="match status" value="1"/>
</dbReference>
<dbReference type="AlphaFoldDB" id="A4JU16"/>